<organism evidence="10 11">
    <name type="scientific">Hymenochirus boettgeri</name>
    <name type="common">Congo dwarf clawed frog</name>
    <dbReference type="NCBI Taxonomy" id="247094"/>
    <lineage>
        <taxon>Eukaryota</taxon>
        <taxon>Metazoa</taxon>
        <taxon>Chordata</taxon>
        <taxon>Craniata</taxon>
        <taxon>Vertebrata</taxon>
        <taxon>Euteleostomi</taxon>
        <taxon>Amphibia</taxon>
        <taxon>Batrachia</taxon>
        <taxon>Anura</taxon>
        <taxon>Pipoidea</taxon>
        <taxon>Pipidae</taxon>
        <taxon>Pipinae</taxon>
        <taxon>Hymenochirus</taxon>
    </lineage>
</organism>
<keyword evidence="6" id="KW-1015">Disulfide bond</keyword>
<evidence type="ECO:0000256" key="6">
    <source>
        <dbReference type="ARBA" id="ARBA00023157"/>
    </source>
</evidence>
<dbReference type="PANTHER" id="PTHR10003">
    <property type="entry name" value="SUPEROXIDE DISMUTASE CU-ZN -RELATED"/>
    <property type="match status" value="1"/>
</dbReference>
<dbReference type="PRINTS" id="PR00068">
    <property type="entry name" value="CUZNDISMTASE"/>
</dbReference>
<dbReference type="Pfam" id="PF00403">
    <property type="entry name" value="HMA"/>
    <property type="match status" value="1"/>
</dbReference>
<dbReference type="InterPro" id="IPR018152">
    <property type="entry name" value="SOD_Cu/Zn_BS"/>
</dbReference>
<proteinExistence type="inferred from homology"/>
<protein>
    <recommendedName>
        <fullName evidence="8">Superoxide dismutase copper chaperone</fullName>
    </recommendedName>
</protein>
<dbReference type="GO" id="GO:0005507">
    <property type="term" value="F:copper ion binding"/>
    <property type="evidence" value="ECO:0007669"/>
    <property type="project" value="InterPro"/>
</dbReference>
<dbReference type="InterPro" id="IPR036163">
    <property type="entry name" value="HMA_dom_sf"/>
</dbReference>
<feature type="domain" description="HMA" evidence="9">
    <location>
        <begin position="1"/>
        <end position="55"/>
    </location>
</feature>
<dbReference type="InterPro" id="IPR024134">
    <property type="entry name" value="SOD_Cu/Zn_/chaperone"/>
</dbReference>
<dbReference type="Gene3D" id="2.60.40.200">
    <property type="entry name" value="Superoxide dismutase, copper/zinc binding domain"/>
    <property type="match status" value="1"/>
</dbReference>
<comment type="cofactor">
    <cofactor evidence="1">
        <name>Zn(2+)</name>
        <dbReference type="ChEBI" id="CHEBI:29105"/>
    </cofactor>
</comment>
<evidence type="ECO:0000256" key="5">
    <source>
        <dbReference type="ARBA" id="ARBA00023008"/>
    </source>
</evidence>
<comment type="similarity">
    <text evidence="7">In the C-terminal section; belongs to the Cu-Zn superoxide dismutase family.</text>
</comment>
<dbReference type="OrthoDB" id="666972at2759"/>
<reference evidence="10" key="1">
    <citation type="thesis" date="2020" institute="ProQuest LLC" country="789 East Eisenhower Parkway, Ann Arbor, MI, USA">
        <title>Comparative Genomics and Chromosome Evolution.</title>
        <authorList>
            <person name="Mudd A.B."/>
        </authorList>
    </citation>
    <scope>NUCLEOTIDE SEQUENCE</scope>
    <source>
        <strain evidence="10">Female2</strain>
        <tissue evidence="10">Blood</tissue>
    </source>
</reference>
<dbReference type="SUPFAM" id="SSF49329">
    <property type="entry name" value="Cu,Zn superoxide dismutase-like"/>
    <property type="match status" value="1"/>
</dbReference>
<dbReference type="EMBL" id="JAACNH010000007">
    <property type="protein sequence ID" value="KAG8437841.1"/>
    <property type="molecule type" value="Genomic_DNA"/>
</dbReference>
<evidence type="ECO:0000256" key="1">
    <source>
        <dbReference type="ARBA" id="ARBA00001947"/>
    </source>
</evidence>
<evidence type="ECO:0000313" key="10">
    <source>
        <dbReference type="EMBL" id="KAG8437841.1"/>
    </source>
</evidence>
<comment type="cofactor">
    <cofactor evidence="2">
        <name>Cu(2+)</name>
        <dbReference type="ChEBI" id="CHEBI:29036"/>
    </cofactor>
</comment>
<dbReference type="CDD" id="cd00371">
    <property type="entry name" value="HMA"/>
    <property type="match status" value="1"/>
</dbReference>
<dbReference type="PROSITE" id="PS50846">
    <property type="entry name" value="HMA_2"/>
    <property type="match status" value="1"/>
</dbReference>
<dbReference type="PROSITE" id="PS00087">
    <property type="entry name" value="SOD_CU_ZN_1"/>
    <property type="match status" value="1"/>
</dbReference>
<gene>
    <name evidence="10" type="ORF">GDO86_008516</name>
</gene>
<dbReference type="InterPro" id="IPR036423">
    <property type="entry name" value="SOD-like_Cu/Zn_dom_sf"/>
</dbReference>
<accession>A0A8T2J5D3</accession>
<dbReference type="InterPro" id="IPR006121">
    <property type="entry name" value="HMA_dom"/>
</dbReference>
<evidence type="ECO:0000313" key="11">
    <source>
        <dbReference type="Proteomes" id="UP000812440"/>
    </source>
</evidence>
<dbReference type="AlphaFoldDB" id="A0A8T2J5D3"/>
<evidence type="ECO:0000256" key="2">
    <source>
        <dbReference type="ARBA" id="ARBA00001973"/>
    </source>
</evidence>
<dbReference type="EMBL" id="JAACNH010000007">
    <property type="protein sequence ID" value="KAG8437840.1"/>
    <property type="molecule type" value="Genomic_DNA"/>
</dbReference>
<dbReference type="GO" id="GO:0006801">
    <property type="term" value="P:superoxide metabolic process"/>
    <property type="evidence" value="ECO:0007669"/>
    <property type="project" value="InterPro"/>
</dbReference>
<keyword evidence="3" id="KW-0479">Metal-binding</keyword>
<dbReference type="InterPro" id="IPR001424">
    <property type="entry name" value="SOD_Cu_Zn_dom"/>
</dbReference>
<keyword evidence="4" id="KW-0862">Zinc</keyword>
<comment type="caution">
    <text evidence="10">The sequence shown here is derived from an EMBL/GenBank/DDBJ whole genome shotgun (WGS) entry which is preliminary data.</text>
</comment>
<keyword evidence="5" id="KW-0186">Copper</keyword>
<dbReference type="FunFam" id="2.60.40.200:FF:000004">
    <property type="entry name" value="Copper chaperone for superoxide dismutase"/>
    <property type="match status" value="1"/>
</dbReference>
<dbReference type="CDD" id="cd00305">
    <property type="entry name" value="Cu-Zn_Superoxide_Dismutase"/>
    <property type="match status" value="1"/>
</dbReference>
<evidence type="ECO:0000256" key="4">
    <source>
        <dbReference type="ARBA" id="ARBA00022833"/>
    </source>
</evidence>
<evidence type="ECO:0000256" key="7">
    <source>
        <dbReference type="ARBA" id="ARBA00025798"/>
    </source>
</evidence>
<dbReference type="Gene3D" id="3.30.70.100">
    <property type="match status" value="1"/>
</dbReference>
<dbReference type="Pfam" id="PF00080">
    <property type="entry name" value="Sod_Cu"/>
    <property type="match status" value="1"/>
</dbReference>
<dbReference type="Proteomes" id="UP000812440">
    <property type="component" value="Chromosome 4"/>
</dbReference>
<evidence type="ECO:0000256" key="3">
    <source>
        <dbReference type="ARBA" id="ARBA00022723"/>
    </source>
</evidence>
<name>A0A8T2J5D3_9PIPI</name>
<evidence type="ECO:0000259" key="9">
    <source>
        <dbReference type="PROSITE" id="PS50846"/>
    </source>
</evidence>
<sequence length="252" mass="27040">MTCENCVNAVRKAIQDIKDVKEISISLESKSVLVETTLLAHEMQQLLESTGRRAVLKGMGTVDSRNLGAAVAMMSGQDQVQGVVRFLQASESICIIEGTLDGLSPGLHGIHVHEFGDISDGCESCGGHYNPHGTLHGGPEDVERHVGDLGNIFASENGRASFRLKDKYLKVHDIIGRSLVVDEGEDDFGHGDTGTGNTGKRLACGIIARSAGLFENDKQICSCDGITLWDERNYPIAGPERKTALQSLPANL</sequence>
<keyword evidence="11" id="KW-1185">Reference proteome</keyword>
<dbReference type="SUPFAM" id="SSF55008">
    <property type="entry name" value="HMA, heavy metal-associated domain"/>
    <property type="match status" value="1"/>
</dbReference>
<evidence type="ECO:0000256" key="8">
    <source>
        <dbReference type="ARBA" id="ARBA00032899"/>
    </source>
</evidence>